<sequence length="368" mass="39533">MSQTSTATGPVAREAEMRQEATRGRSRSGRMLRPLLMIGGVLVILGAILVYWLLSGGTVNVTDTYVRAARVALSTDVSGLVETVDVHDNQQVKKGQVLFTLDPSRFRVAIAQAKANLAEVGQEIEATRAGYRAEIAKIRTQQSVVDNDRLNFARYAALVHTGGVTRTAYDDAKYKLQGDEATLASMTAQAGVDLAKLSGNPKIKIGDTPQYKAAKAALATAELNYRHSIVRAPFAGVVTETDKLEPGMFLPAGTSAFALVSTSDVWIRSQPKETSLTWVKPGDKVKVHVDAYPGQTWQGVVASISPASGSSFSILPAENSSGNWVKVVQRIPLRVNITGGPKDLVLRNGMTAEITITTGHQNRLSDLF</sequence>
<dbReference type="SUPFAM" id="SSF111369">
    <property type="entry name" value="HlyD-like secretion proteins"/>
    <property type="match status" value="1"/>
</dbReference>
<dbReference type="InterPro" id="IPR058625">
    <property type="entry name" value="MdtA-like_BSH"/>
</dbReference>
<name>A5FZQ9_ACICJ</name>
<organism evidence="6 7">
    <name type="scientific">Acidiphilium cryptum (strain JF-5)</name>
    <dbReference type="NCBI Taxonomy" id="349163"/>
    <lineage>
        <taxon>Bacteria</taxon>
        <taxon>Pseudomonadati</taxon>
        <taxon>Pseudomonadota</taxon>
        <taxon>Alphaproteobacteria</taxon>
        <taxon>Acetobacterales</taxon>
        <taxon>Acidocellaceae</taxon>
        <taxon>Acidiphilium</taxon>
    </lineage>
</organism>
<dbReference type="HOGENOM" id="CLU_018816_15_1_5"/>
<dbReference type="Gene3D" id="2.40.30.170">
    <property type="match status" value="1"/>
</dbReference>
<evidence type="ECO:0000256" key="1">
    <source>
        <dbReference type="ARBA" id="ARBA00004196"/>
    </source>
</evidence>
<evidence type="ECO:0000256" key="2">
    <source>
        <dbReference type="SAM" id="MobiDB-lite"/>
    </source>
</evidence>
<proteinExistence type="predicted"/>
<dbReference type="Pfam" id="PF25954">
    <property type="entry name" value="Beta-barrel_RND_2"/>
    <property type="match status" value="1"/>
</dbReference>
<dbReference type="RefSeq" id="WP_012039699.1">
    <property type="nucleotide sequence ID" value="NC_009484.1"/>
</dbReference>
<dbReference type="EMBL" id="CP000697">
    <property type="protein sequence ID" value="ABQ31091.1"/>
    <property type="molecule type" value="Genomic_DNA"/>
</dbReference>
<dbReference type="Proteomes" id="UP000000245">
    <property type="component" value="Chromosome"/>
</dbReference>
<evidence type="ECO:0000259" key="4">
    <source>
        <dbReference type="Pfam" id="PF25917"/>
    </source>
</evidence>
<feature type="transmembrane region" description="Helical" evidence="3">
    <location>
        <begin position="35"/>
        <end position="54"/>
    </location>
</feature>
<accession>A5FZQ9</accession>
<dbReference type="STRING" id="349163.Acry_1890"/>
<feature type="domain" description="Multidrug resistance protein MdtA-like barrel-sandwich hybrid" evidence="4">
    <location>
        <begin position="71"/>
        <end position="260"/>
    </location>
</feature>
<dbReference type="GO" id="GO:0030313">
    <property type="term" value="C:cell envelope"/>
    <property type="evidence" value="ECO:0007669"/>
    <property type="project" value="UniProtKB-SubCell"/>
</dbReference>
<dbReference type="GO" id="GO:0055085">
    <property type="term" value="P:transmembrane transport"/>
    <property type="evidence" value="ECO:0007669"/>
    <property type="project" value="InterPro"/>
</dbReference>
<gene>
    <name evidence="6" type="ordered locus">Acry_1890</name>
</gene>
<keyword evidence="3" id="KW-0472">Membrane</keyword>
<reference evidence="6 7" key="1">
    <citation type="submission" date="2007-05" db="EMBL/GenBank/DDBJ databases">
        <title>Complete sequence of chromosome of Acidiphilium cryptum JF-5.</title>
        <authorList>
            <consortium name="US DOE Joint Genome Institute"/>
            <person name="Copeland A."/>
            <person name="Lucas S."/>
            <person name="Lapidus A."/>
            <person name="Barry K."/>
            <person name="Detter J.C."/>
            <person name="Glavina del Rio T."/>
            <person name="Hammon N."/>
            <person name="Israni S."/>
            <person name="Dalin E."/>
            <person name="Tice H."/>
            <person name="Pitluck S."/>
            <person name="Sims D."/>
            <person name="Brettin T."/>
            <person name="Bruce D."/>
            <person name="Han C."/>
            <person name="Schmutz J."/>
            <person name="Larimer F."/>
            <person name="Land M."/>
            <person name="Hauser L."/>
            <person name="Kyrpides N."/>
            <person name="Kim E."/>
            <person name="Magnuson T."/>
            <person name="Richardson P."/>
        </authorList>
    </citation>
    <scope>NUCLEOTIDE SEQUENCE [LARGE SCALE GENOMIC DNA]</scope>
    <source>
        <strain evidence="6 7">JF-5</strain>
    </source>
</reference>
<keyword evidence="7" id="KW-1185">Reference proteome</keyword>
<dbReference type="InterPro" id="IPR058792">
    <property type="entry name" value="Beta-barrel_RND_2"/>
</dbReference>
<dbReference type="Pfam" id="PF25917">
    <property type="entry name" value="BSH_RND"/>
    <property type="match status" value="1"/>
</dbReference>
<feature type="region of interest" description="Disordered" evidence="2">
    <location>
        <begin position="1"/>
        <end position="26"/>
    </location>
</feature>
<evidence type="ECO:0000256" key="3">
    <source>
        <dbReference type="SAM" id="Phobius"/>
    </source>
</evidence>
<dbReference type="Gene3D" id="1.10.287.470">
    <property type="entry name" value="Helix hairpin bin"/>
    <property type="match status" value="1"/>
</dbReference>
<feature type="compositionally biased region" description="Basic and acidic residues" evidence="2">
    <location>
        <begin position="13"/>
        <end position="23"/>
    </location>
</feature>
<evidence type="ECO:0000313" key="6">
    <source>
        <dbReference type="EMBL" id="ABQ31091.1"/>
    </source>
</evidence>
<dbReference type="AlphaFoldDB" id="A5FZQ9"/>
<comment type="subcellular location">
    <subcellularLocation>
        <location evidence="1">Cell envelope</location>
    </subcellularLocation>
</comment>
<evidence type="ECO:0000313" key="7">
    <source>
        <dbReference type="Proteomes" id="UP000000245"/>
    </source>
</evidence>
<keyword evidence="3" id="KW-0812">Transmembrane</keyword>
<evidence type="ECO:0000259" key="5">
    <source>
        <dbReference type="Pfam" id="PF25954"/>
    </source>
</evidence>
<dbReference type="PANTHER" id="PTHR30386:SF19">
    <property type="entry name" value="MULTIDRUG EXPORT PROTEIN EMRA-RELATED"/>
    <property type="match status" value="1"/>
</dbReference>
<keyword evidence="3" id="KW-1133">Transmembrane helix</keyword>
<dbReference type="KEGG" id="acr:Acry_1890"/>
<protein>
    <submittedName>
        <fullName evidence="6">Secretion protein HlyD family protein</fullName>
    </submittedName>
</protein>
<dbReference type="InterPro" id="IPR050739">
    <property type="entry name" value="MFP"/>
</dbReference>
<dbReference type="PANTHER" id="PTHR30386">
    <property type="entry name" value="MEMBRANE FUSION SUBUNIT OF EMRAB-TOLC MULTIDRUG EFFLUX PUMP"/>
    <property type="match status" value="1"/>
</dbReference>
<dbReference type="eggNOG" id="COG1566">
    <property type="taxonomic scope" value="Bacteria"/>
</dbReference>
<feature type="domain" description="CusB-like beta-barrel" evidence="5">
    <location>
        <begin position="265"/>
        <end position="307"/>
    </location>
</feature>
<dbReference type="Gene3D" id="2.40.50.100">
    <property type="match status" value="1"/>
</dbReference>